<dbReference type="GeneID" id="23616494"/>
<organism evidence="1 2">
    <name type="scientific">Auxenochlorella protothecoides</name>
    <name type="common">Green microalga</name>
    <name type="synonym">Chlorella protothecoides</name>
    <dbReference type="NCBI Taxonomy" id="3075"/>
    <lineage>
        <taxon>Eukaryota</taxon>
        <taxon>Viridiplantae</taxon>
        <taxon>Chlorophyta</taxon>
        <taxon>core chlorophytes</taxon>
        <taxon>Trebouxiophyceae</taxon>
        <taxon>Chlorellales</taxon>
        <taxon>Chlorellaceae</taxon>
        <taxon>Auxenochlorella</taxon>
    </lineage>
</organism>
<dbReference type="RefSeq" id="XP_011397148.1">
    <property type="nucleotide sequence ID" value="XM_011398846.1"/>
</dbReference>
<keyword evidence="2" id="KW-1185">Reference proteome</keyword>
<accession>A0A087SEV7</accession>
<evidence type="ECO:0000313" key="1">
    <source>
        <dbReference type="EMBL" id="KFM24261.1"/>
    </source>
</evidence>
<evidence type="ECO:0000313" key="2">
    <source>
        <dbReference type="Proteomes" id="UP000028924"/>
    </source>
</evidence>
<dbReference type="Proteomes" id="UP000028924">
    <property type="component" value="Unassembled WGS sequence"/>
</dbReference>
<gene>
    <name evidence="1" type="ORF">F751_5103</name>
</gene>
<proteinExistence type="predicted"/>
<dbReference type="AlphaFoldDB" id="A0A087SEV7"/>
<name>A0A087SEV7_AUXPR</name>
<dbReference type="EMBL" id="KL662106">
    <property type="protein sequence ID" value="KFM24261.1"/>
    <property type="molecule type" value="Genomic_DNA"/>
</dbReference>
<reference evidence="1 2" key="1">
    <citation type="journal article" date="2014" name="BMC Genomics">
        <title>Oil accumulation mechanisms of the oleaginous microalga Chlorella protothecoides revealed through its genome, transcriptomes, and proteomes.</title>
        <authorList>
            <person name="Gao C."/>
            <person name="Wang Y."/>
            <person name="Shen Y."/>
            <person name="Yan D."/>
            <person name="He X."/>
            <person name="Dai J."/>
            <person name="Wu Q."/>
        </authorList>
    </citation>
    <scope>NUCLEOTIDE SEQUENCE [LARGE SCALE GENOMIC DNA]</scope>
    <source>
        <strain evidence="1 2">0710</strain>
    </source>
</reference>
<sequence length="97" mass="10630">MVRLITRAVGGVGNILAMAPWTETSKWFTQEAKPGRGIFSGRHPSLLWKLLCRGADGGQELWQAGAHWRLPPHGRMDIPGTLMDQAPTPSNIAITLM</sequence>
<dbReference type="KEGG" id="apro:F751_5103"/>
<protein>
    <submittedName>
        <fullName evidence="1">Uncharacterized protein</fullName>
    </submittedName>
</protein>